<dbReference type="EMBL" id="CAXAMN010028595">
    <property type="protein sequence ID" value="CAK9117158.1"/>
    <property type="molecule type" value="Genomic_DNA"/>
</dbReference>
<dbReference type="PROSITE" id="PS00562">
    <property type="entry name" value="CBM1_1"/>
    <property type="match status" value="1"/>
</dbReference>
<feature type="domain" description="CBM1" evidence="4">
    <location>
        <begin position="586"/>
        <end position="622"/>
    </location>
</feature>
<keyword evidence="1 3" id="KW-0732">Signal</keyword>
<evidence type="ECO:0000256" key="3">
    <source>
        <dbReference type="SAM" id="SignalP"/>
    </source>
</evidence>
<dbReference type="Pfam" id="PF00734">
    <property type="entry name" value="CBM_1"/>
    <property type="match status" value="2"/>
</dbReference>
<keyword evidence="6" id="KW-1185">Reference proteome</keyword>
<sequence length="683" mass="73746">MTFTQFGFFCVFAIISRAFGHGALTKPMPRLVSGQEYCPWCVGEHQPVTNPSGSVHRDAEPSTPCLGSQPGDAPYTSTRYSSYSSHAAAAEATYTAGGAMQTRIVLDADHNGDAIFQYCPHSEAQTEKCFRDRPLSDWEDVHSYWDATNTDDHWKSGQTFPQTVDLPADMPSGPVSIRWLWVCKYTDEIFVSCLDTEIVGGSSTTAAPTTATVTTTGPPSTECIWTEPPVELQRSPREEKEGRVCWDYTVPVGTKVYYKSKTDIYINWNSEACCLSAADTYGSDARSSDTNIVVFTPTGNFGFCECTAWDPSNPGSCAGEATATNMICPVQGAQKEMCEGAAYWDGLPVNCGGSSTGSTTSTTSQSGSVTTTLSGAGCCYWDANRGCEGNDFCDQSKSNCEDTCQGTWKPESATTTSTTDTLSTTVTTTTTTVTTTPGVTTASTTYSSSGFEPVDGGVDRVCRGASPTDNHPDYFIVKSVTSLDECKQRCVATNGCVGIEHINTRCEIWTRPEGIGASSSGVGYTCLRYLGGSTTTPNPSHSCGQLHDRCGGQDYLGSTCCVSGLKCEYKDISFSQCILDESNSASCGQIWQQCGGKGWSGFNCCVEGLTCVWGNDYYSQCLTLVLHALRSERQDHCSRRQNQNDLGFASQGRLSSSPDHPLYSVRARSQRYPWSCDQVEMNT</sequence>
<feature type="domain" description="CBM1" evidence="4">
    <location>
        <begin position="542"/>
        <end position="578"/>
    </location>
</feature>
<gene>
    <name evidence="5" type="ORF">CCMP2556_LOCUS54561</name>
</gene>
<feature type="signal peptide" evidence="3">
    <location>
        <begin position="1"/>
        <end position="25"/>
    </location>
</feature>
<dbReference type="InterPro" id="IPR035971">
    <property type="entry name" value="CBD_sf"/>
</dbReference>
<protein>
    <recommendedName>
        <fullName evidence="4">CBM1 domain-containing protein</fullName>
    </recommendedName>
</protein>
<evidence type="ECO:0000256" key="2">
    <source>
        <dbReference type="SAM" id="MobiDB-lite"/>
    </source>
</evidence>
<feature type="chain" id="PRO_5047278536" description="CBM1 domain-containing protein" evidence="3">
    <location>
        <begin position="26"/>
        <end position="683"/>
    </location>
</feature>
<evidence type="ECO:0000313" key="6">
    <source>
        <dbReference type="Proteomes" id="UP001642484"/>
    </source>
</evidence>
<dbReference type="SMART" id="SM00236">
    <property type="entry name" value="fCBD"/>
    <property type="match status" value="2"/>
</dbReference>
<evidence type="ECO:0000259" key="4">
    <source>
        <dbReference type="PROSITE" id="PS51164"/>
    </source>
</evidence>
<organism evidence="5 6">
    <name type="scientific">Durusdinium trenchii</name>
    <dbReference type="NCBI Taxonomy" id="1381693"/>
    <lineage>
        <taxon>Eukaryota</taxon>
        <taxon>Sar</taxon>
        <taxon>Alveolata</taxon>
        <taxon>Dinophyceae</taxon>
        <taxon>Suessiales</taxon>
        <taxon>Symbiodiniaceae</taxon>
        <taxon>Durusdinium</taxon>
    </lineage>
</organism>
<evidence type="ECO:0000256" key="1">
    <source>
        <dbReference type="ARBA" id="ARBA00022729"/>
    </source>
</evidence>
<accession>A0ABP0SXN4</accession>
<dbReference type="Proteomes" id="UP001642484">
    <property type="component" value="Unassembled WGS sequence"/>
</dbReference>
<evidence type="ECO:0000313" key="5">
    <source>
        <dbReference type="EMBL" id="CAK9117158.1"/>
    </source>
</evidence>
<dbReference type="SUPFAM" id="SSF57180">
    <property type="entry name" value="Cellulose-binding domain"/>
    <property type="match status" value="2"/>
</dbReference>
<proteinExistence type="predicted"/>
<dbReference type="InterPro" id="IPR000254">
    <property type="entry name" value="CBD"/>
</dbReference>
<dbReference type="PROSITE" id="PS51164">
    <property type="entry name" value="CBM1_2"/>
    <property type="match status" value="2"/>
</dbReference>
<feature type="region of interest" description="Disordered" evidence="2">
    <location>
        <begin position="49"/>
        <end position="71"/>
    </location>
</feature>
<reference evidence="5 6" key="1">
    <citation type="submission" date="2024-02" db="EMBL/GenBank/DDBJ databases">
        <authorList>
            <person name="Chen Y."/>
            <person name="Shah S."/>
            <person name="Dougan E. K."/>
            <person name="Thang M."/>
            <person name="Chan C."/>
        </authorList>
    </citation>
    <scope>NUCLEOTIDE SEQUENCE [LARGE SCALE GENOMIC DNA]</scope>
</reference>
<comment type="caution">
    <text evidence="5">The sequence shown here is derived from an EMBL/GenBank/DDBJ whole genome shotgun (WGS) entry which is preliminary data.</text>
</comment>
<name>A0ABP0SXN4_9DINO</name>